<dbReference type="OrthoDB" id="9806181at2"/>
<dbReference type="EMBL" id="FOPI01000006">
    <property type="protein sequence ID" value="SFG22827.1"/>
    <property type="molecule type" value="Genomic_DNA"/>
</dbReference>
<dbReference type="AlphaFoldDB" id="A0A1I2Q965"/>
<gene>
    <name evidence="2" type="ORF">SAMN02910432_00445</name>
</gene>
<feature type="domain" description="Microbial-type PARG catalytic" evidence="1">
    <location>
        <begin position="24"/>
        <end position="139"/>
    </location>
</feature>
<dbReference type="Pfam" id="PF10021">
    <property type="entry name" value="PARG_cat_microb"/>
    <property type="match status" value="1"/>
</dbReference>
<protein>
    <submittedName>
        <fullName evidence="2">TIGR02452 family protein</fullName>
    </submittedName>
</protein>
<evidence type="ECO:0000313" key="2">
    <source>
        <dbReference type="EMBL" id="SFG22827.1"/>
    </source>
</evidence>
<organism evidence="2 3">
    <name type="scientific">Ligilactobacillus ruminis DSM 20403 = NBRC 102161</name>
    <dbReference type="NCBI Taxonomy" id="1423798"/>
    <lineage>
        <taxon>Bacteria</taxon>
        <taxon>Bacillati</taxon>
        <taxon>Bacillota</taxon>
        <taxon>Bacilli</taxon>
        <taxon>Lactobacillales</taxon>
        <taxon>Lactobacillaceae</taxon>
        <taxon>Ligilactobacillus</taxon>
    </lineage>
</organism>
<proteinExistence type="predicted"/>
<accession>A0A1I2Q965</accession>
<reference evidence="3" key="1">
    <citation type="submission" date="2016-10" db="EMBL/GenBank/DDBJ databases">
        <authorList>
            <person name="Varghese N."/>
            <person name="Submissions S."/>
        </authorList>
    </citation>
    <scope>NUCLEOTIDE SEQUENCE [LARGE SCALE GENOMIC DNA]</scope>
    <source>
        <strain evidence="3">DSM 20403</strain>
    </source>
</reference>
<dbReference type="InterPro" id="IPR043472">
    <property type="entry name" value="Macro_dom-like"/>
</dbReference>
<evidence type="ECO:0000313" key="3">
    <source>
        <dbReference type="Proteomes" id="UP000182635"/>
    </source>
</evidence>
<dbReference type="PANTHER" id="PTHR35596:SF1">
    <property type="entry name" value="MICROBIAL-TYPE PARG CATALYTIC DOMAIN-CONTAINING PROTEIN"/>
    <property type="match status" value="1"/>
</dbReference>
<evidence type="ECO:0000259" key="1">
    <source>
        <dbReference type="Pfam" id="PF10021"/>
    </source>
</evidence>
<dbReference type="Gene3D" id="3.40.220.10">
    <property type="entry name" value="Leucine Aminopeptidase, subunit E, domain 1"/>
    <property type="match status" value="1"/>
</dbReference>
<name>A0A1I2Q965_9LACO</name>
<dbReference type="NCBIfam" id="TIGR02452">
    <property type="entry name" value="TIGR02452 family protein"/>
    <property type="match status" value="1"/>
</dbReference>
<dbReference type="RefSeq" id="WP_046922230.1">
    <property type="nucleotide sequence ID" value="NZ_AYYL01000036.1"/>
</dbReference>
<dbReference type="PIRSF" id="PIRSF014899">
    <property type="entry name" value="UCP014899"/>
    <property type="match status" value="1"/>
</dbReference>
<dbReference type="InterPro" id="IPR019261">
    <property type="entry name" value="PARG_cat_microbial"/>
</dbReference>
<dbReference type="InterPro" id="IPR012664">
    <property type="entry name" value="CHP02452"/>
</dbReference>
<sequence>MEKEKRRALGHKAMNLFQIEMFRIDQDSELFETSPKESPGTGTRKARIFVNEENLLYRIRQFGEDDKIGVLNFANPFVPGGHFMDGENAQEQWICRNSYLFPELRKFRRTYYYKNELDPKNGYISPSLIYSRHVKVLRDEKEDRILPDPRYVDFVSIAAPNVNLIRQNGVEFNSATLYSDIFEKIVRVLRVFKIHEDRNLILGAFGCGIFGNDAKMVSLAFDNALKLKEFGGCFDNVYFDIIDNKPALAAFKKEFEA</sequence>
<dbReference type="Proteomes" id="UP000182635">
    <property type="component" value="Unassembled WGS sequence"/>
</dbReference>
<dbReference type="PANTHER" id="PTHR35596">
    <property type="entry name" value="DUF2263 DOMAIN-CONTAINING PROTEIN"/>
    <property type="match status" value="1"/>
</dbReference>